<feature type="signal peptide" evidence="1">
    <location>
        <begin position="1"/>
        <end position="19"/>
    </location>
</feature>
<proteinExistence type="predicted"/>
<organism evidence="2 3">
    <name type="scientific">Aliisedimentitalea scapharcae</name>
    <dbReference type="NCBI Taxonomy" id="1524259"/>
    <lineage>
        <taxon>Bacteria</taxon>
        <taxon>Pseudomonadati</taxon>
        <taxon>Pseudomonadota</taxon>
        <taxon>Alphaproteobacteria</taxon>
        <taxon>Rhodobacterales</taxon>
        <taxon>Roseobacteraceae</taxon>
        <taxon>Aliisedimentitalea</taxon>
    </lineage>
</organism>
<accession>A0ABZ2XW09</accession>
<dbReference type="RefSeq" id="WP_406648911.1">
    <property type="nucleotide sequence ID" value="NZ_CP123584.1"/>
</dbReference>
<sequence length="120" mass="13273">MIRLAAVFGLMACSALAEQAPGWEGHWSGNANWCVRAGEVGDETPTWFGRDGFFGIEWSCDITRARPTGLPNSWTIDTTCLDAGFEYKQSQLFLLTVQDRLLIIDETGVTDNLVRCVKGQ</sequence>
<keyword evidence="3" id="KW-1185">Reference proteome</keyword>
<dbReference type="Proteomes" id="UP001623232">
    <property type="component" value="Chromosome"/>
</dbReference>
<keyword evidence="1" id="KW-0732">Signal</keyword>
<gene>
    <name evidence="2" type="ORF">QEZ52_07115</name>
</gene>
<feature type="chain" id="PRO_5046331871" evidence="1">
    <location>
        <begin position="20"/>
        <end position="120"/>
    </location>
</feature>
<protein>
    <submittedName>
        <fullName evidence="2">Uncharacterized protein</fullName>
    </submittedName>
</protein>
<evidence type="ECO:0000313" key="3">
    <source>
        <dbReference type="Proteomes" id="UP001623232"/>
    </source>
</evidence>
<name>A0ABZ2XW09_9RHOB</name>
<evidence type="ECO:0000313" key="2">
    <source>
        <dbReference type="EMBL" id="WZK90305.1"/>
    </source>
</evidence>
<reference evidence="2 3" key="1">
    <citation type="submission" date="2023-04" db="EMBL/GenBank/DDBJ databases">
        <title>Complete genome sequence of Alisedimentitalea scapharcae.</title>
        <authorList>
            <person name="Rong J.-C."/>
            <person name="Yi M.-L."/>
            <person name="Zhao Q."/>
        </authorList>
    </citation>
    <scope>NUCLEOTIDE SEQUENCE [LARGE SCALE GENOMIC DNA]</scope>
    <source>
        <strain evidence="2 3">KCTC 42119</strain>
    </source>
</reference>
<evidence type="ECO:0000256" key="1">
    <source>
        <dbReference type="SAM" id="SignalP"/>
    </source>
</evidence>
<dbReference type="EMBL" id="CP123584">
    <property type="protein sequence ID" value="WZK90305.1"/>
    <property type="molecule type" value="Genomic_DNA"/>
</dbReference>